<accession>A0ABP8KL01</accession>
<comment type="caution">
    <text evidence="9">The sequence shown here is derived from an EMBL/GenBank/DDBJ whole genome shotgun (WGS) entry which is preliminary data.</text>
</comment>
<dbReference type="Gene3D" id="3.30.230.70">
    <property type="entry name" value="GHMP Kinase, N-terminal domain"/>
    <property type="match status" value="2"/>
</dbReference>
<keyword evidence="7" id="KW-0479">Metal-binding</keyword>
<feature type="domain" description="S1 motif" evidence="8">
    <location>
        <begin position="630"/>
        <end position="699"/>
    </location>
</feature>
<dbReference type="PROSITE" id="PS50084">
    <property type="entry name" value="KH_TYPE_1"/>
    <property type="match status" value="1"/>
</dbReference>
<dbReference type="EMBL" id="BAABHB010000006">
    <property type="protein sequence ID" value="GAA4409766.1"/>
    <property type="molecule type" value="Genomic_DNA"/>
</dbReference>
<protein>
    <recommendedName>
        <fullName evidence="7">Polyribonucleotide nucleotidyltransferase</fullName>
        <ecNumber evidence="7">2.7.7.8</ecNumber>
    </recommendedName>
    <alternativeName>
        <fullName evidence="7">Polynucleotide phosphorylase</fullName>
        <shortName evidence="7">PNPase</shortName>
    </alternativeName>
</protein>
<dbReference type="Gene3D" id="3.30.1370.10">
    <property type="entry name" value="K Homology domain, type 1"/>
    <property type="match status" value="1"/>
</dbReference>
<reference evidence="10" key="1">
    <citation type="journal article" date="2019" name="Int. J. Syst. Evol. Microbiol.">
        <title>The Global Catalogue of Microorganisms (GCM) 10K type strain sequencing project: providing services to taxonomists for standard genome sequencing and annotation.</title>
        <authorList>
            <consortium name="The Broad Institute Genomics Platform"/>
            <consortium name="The Broad Institute Genome Sequencing Center for Infectious Disease"/>
            <person name="Wu L."/>
            <person name="Ma J."/>
        </authorList>
    </citation>
    <scope>NUCLEOTIDE SEQUENCE [LARGE SCALE GENOMIC DNA]</scope>
    <source>
        <strain evidence="10">JCM 17925</strain>
    </source>
</reference>
<dbReference type="PIRSF" id="PIRSF005499">
    <property type="entry name" value="PNPase"/>
    <property type="match status" value="1"/>
</dbReference>
<evidence type="ECO:0000256" key="4">
    <source>
        <dbReference type="ARBA" id="ARBA00022695"/>
    </source>
</evidence>
<dbReference type="Pfam" id="PF03726">
    <property type="entry name" value="PNPase"/>
    <property type="match status" value="1"/>
</dbReference>
<comment type="cofactor">
    <cofactor evidence="7">
        <name>Mg(2+)</name>
        <dbReference type="ChEBI" id="CHEBI:18420"/>
    </cofactor>
</comment>
<dbReference type="HAMAP" id="MF_01595">
    <property type="entry name" value="PNPase"/>
    <property type="match status" value="1"/>
</dbReference>
<dbReference type="InterPro" id="IPR015847">
    <property type="entry name" value="ExoRNase_PH_dom2"/>
</dbReference>
<keyword evidence="6 7" id="KW-0694">RNA-binding</keyword>
<dbReference type="Pfam" id="PF00575">
    <property type="entry name" value="S1"/>
    <property type="match status" value="1"/>
</dbReference>
<dbReference type="InterPro" id="IPR027408">
    <property type="entry name" value="PNPase/RNase_PH_dom_sf"/>
</dbReference>
<evidence type="ECO:0000256" key="5">
    <source>
        <dbReference type="ARBA" id="ARBA00022842"/>
    </source>
</evidence>
<evidence type="ECO:0000256" key="7">
    <source>
        <dbReference type="HAMAP-Rule" id="MF_01595"/>
    </source>
</evidence>
<evidence type="ECO:0000256" key="3">
    <source>
        <dbReference type="ARBA" id="ARBA00022679"/>
    </source>
</evidence>
<dbReference type="InterPro" id="IPR036612">
    <property type="entry name" value="KH_dom_type_1_sf"/>
</dbReference>
<keyword evidence="4 7" id="KW-0548">Nucleotidyltransferase</keyword>
<dbReference type="EC" id="2.7.7.8" evidence="7"/>
<comment type="function">
    <text evidence="7">Involved in mRNA degradation. Catalyzes the phosphorolysis of single-stranded polyribonucleotides processively in the 3'- to 5'-direction.</text>
</comment>
<dbReference type="InterPro" id="IPR004088">
    <property type="entry name" value="KH_dom_type_1"/>
</dbReference>
<dbReference type="CDD" id="cd02393">
    <property type="entry name" value="KH-I_PNPase"/>
    <property type="match status" value="1"/>
</dbReference>
<dbReference type="SMART" id="SM00322">
    <property type="entry name" value="KH"/>
    <property type="match status" value="1"/>
</dbReference>
<sequence>MFQITTQTVSLPDGREITIETGKLARQADGAVVVRLGNTMLLATVVSSKDAKEGVDFLPLSVDYQEKFAAAGRIPGSFQRREGKLSDHEVLISRLVDRALRPIFPEDYHADTQVNINLISADPEVLPDALAALAASAALAVSDIPFNGPISEVRVAKIDGEYKINPLTSDLERATLDLIVGATERDICMVEGEMEECSEAEVVEALRIAHDVIKGQCQAQKELEVKVGKTEKREYSHETHDEELRAQVRAFCYDKIYAAVRLGQANKKTRRDAAKAVLDEFLATFPEGTEVNQTLIKTYFHDLEWEASRRLVLDERYRLDSRKLDEIRPISCEVDFLPMAHGSAVFTRGETQSLTTVTLGTKLDEQIVDQAMRQGYSKFLLHYNFPGYSTGEVKPNRGPGRREIGHGNLAHRAIKKVMPVDADNPYTIRVVSDILESNGSSSMATVCAGILALMDAGVKIKAPVAGIAMGLITDQHSDKYAVLSDILGDEDHLGDMDFKVTGTEKGITACQMDMKVNGLSFEVLSQALEQARAGRLHILGEMKKALEAPRTDLKPFAPRATILKIDQSMIGAVIGPGGKVVQEIQKESGTTIVIEERDNAGWVSIFSTNKDGMDKALSRVKGIVAVPEIGEIYDGKVKTIMPFGAFVEFLPGKDGLLHISEIKWERLENMEGVLEVGEEVRVKLVEVDKKTGKYRLSRKVLLPKPVNKNPE</sequence>
<keyword evidence="5 7" id="KW-0460">Magnesium</keyword>
<dbReference type="Gene3D" id="2.40.50.140">
    <property type="entry name" value="Nucleic acid-binding proteins"/>
    <property type="match status" value="1"/>
</dbReference>
<keyword evidence="10" id="KW-1185">Reference proteome</keyword>
<dbReference type="NCBIfam" id="TIGR03591">
    <property type="entry name" value="polynuc_phos"/>
    <property type="match status" value="1"/>
</dbReference>
<dbReference type="RefSeq" id="WP_345268998.1">
    <property type="nucleotide sequence ID" value="NZ_BAABHB010000006.1"/>
</dbReference>
<dbReference type="PROSITE" id="PS50126">
    <property type="entry name" value="S1"/>
    <property type="match status" value="1"/>
</dbReference>
<evidence type="ECO:0000256" key="2">
    <source>
        <dbReference type="ARBA" id="ARBA00022490"/>
    </source>
</evidence>
<dbReference type="CDD" id="cd11363">
    <property type="entry name" value="RNase_PH_PNPase_1"/>
    <property type="match status" value="1"/>
</dbReference>
<evidence type="ECO:0000313" key="10">
    <source>
        <dbReference type="Proteomes" id="UP001500936"/>
    </source>
</evidence>
<dbReference type="Pfam" id="PF03725">
    <property type="entry name" value="RNase_PH_C"/>
    <property type="match status" value="1"/>
</dbReference>
<dbReference type="SMART" id="SM00316">
    <property type="entry name" value="S1"/>
    <property type="match status" value="1"/>
</dbReference>
<dbReference type="InterPro" id="IPR003029">
    <property type="entry name" value="S1_domain"/>
</dbReference>
<comment type="similarity">
    <text evidence="1 7">Belongs to the polyribonucleotide nucleotidyltransferase family.</text>
</comment>
<dbReference type="InterPro" id="IPR012340">
    <property type="entry name" value="NA-bd_OB-fold"/>
</dbReference>
<dbReference type="Proteomes" id="UP001500936">
    <property type="component" value="Unassembled WGS sequence"/>
</dbReference>
<keyword evidence="3 7" id="KW-0808">Transferase</keyword>
<name>A0ABP8KL01_9BACT</name>
<dbReference type="CDD" id="cd04472">
    <property type="entry name" value="S1_PNPase"/>
    <property type="match status" value="1"/>
</dbReference>
<comment type="subcellular location">
    <subcellularLocation>
        <location evidence="7">Cytoplasm</location>
    </subcellularLocation>
</comment>
<dbReference type="Pfam" id="PF01138">
    <property type="entry name" value="RNase_PH"/>
    <property type="match status" value="2"/>
</dbReference>
<dbReference type="NCBIfam" id="NF008805">
    <property type="entry name" value="PRK11824.1"/>
    <property type="match status" value="1"/>
</dbReference>
<dbReference type="CDD" id="cd11364">
    <property type="entry name" value="RNase_PH_PNPase_2"/>
    <property type="match status" value="1"/>
</dbReference>
<comment type="catalytic activity">
    <reaction evidence="7">
        <text>RNA(n+1) + phosphate = RNA(n) + a ribonucleoside 5'-diphosphate</text>
        <dbReference type="Rhea" id="RHEA:22096"/>
        <dbReference type="Rhea" id="RHEA-COMP:14527"/>
        <dbReference type="Rhea" id="RHEA-COMP:17342"/>
        <dbReference type="ChEBI" id="CHEBI:43474"/>
        <dbReference type="ChEBI" id="CHEBI:57930"/>
        <dbReference type="ChEBI" id="CHEBI:140395"/>
        <dbReference type="EC" id="2.7.7.8"/>
    </reaction>
</comment>
<dbReference type="SUPFAM" id="SSF54791">
    <property type="entry name" value="Eukaryotic type KH-domain (KH-domain type I)"/>
    <property type="match status" value="1"/>
</dbReference>
<dbReference type="InterPro" id="IPR012162">
    <property type="entry name" value="PNPase"/>
</dbReference>
<proteinExistence type="inferred from homology"/>
<dbReference type="PANTHER" id="PTHR11252:SF0">
    <property type="entry name" value="POLYRIBONUCLEOTIDE NUCLEOTIDYLTRANSFERASE 1, MITOCHONDRIAL"/>
    <property type="match status" value="1"/>
</dbReference>
<feature type="binding site" evidence="7">
    <location>
        <position position="497"/>
    </location>
    <ligand>
        <name>Mg(2+)</name>
        <dbReference type="ChEBI" id="CHEBI:18420"/>
    </ligand>
</feature>
<evidence type="ECO:0000256" key="1">
    <source>
        <dbReference type="ARBA" id="ARBA00007404"/>
    </source>
</evidence>
<dbReference type="Pfam" id="PF00013">
    <property type="entry name" value="KH_1"/>
    <property type="match status" value="1"/>
</dbReference>
<dbReference type="PANTHER" id="PTHR11252">
    <property type="entry name" value="POLYRIBONUCLEOTIDE NUCLEOTIDYLTRANSFERASE"/>
    <property type="match status" value="1"/>
</dbReference>
<dbReference type="InterPro" id="IPR020568">
    <property type="entry name" value="Ribosomal_Su5_D2-typ_SF"/>
</dbReference>
<dbReference type="SUPFAM" id="SSF55666">
    <property type="entry name" value="Ribonuclease PH domain 2-like"/>
    <property type="match status" value="2"/>
</dbReference>
<evidence type="ECO:0000313" key="9">
    <source>
        <dbReference type="EMBL" id="GAA4409766.1"/>
    </source>
</evidence>
<dbReference type="SUPFAM" id="SSF54211">
    <property type="entry name" value="Ribosomal protein S5 domain 2-like"/>
    <property type="match status" value="2"/>
</dbReference>
<feature type="binding site" evidence="7">
    <location>
        <position position="491"/>
    </location>
    <ligand>
        <name>Mg(2+)</name>
        <dbReference type="ChEBI" id="CHEBI:18420"/>
    </ligand>
</feature>
<organism evidence="9 10">
    <name type="scientific">Nibrella viscosa</name>
    <dbReference type="NCBI Taxonomy" id="1084524"/>
    <lineage>
        <taxon>Bacteria</taxon>
        <taxon>Pseudomonadati</taxon>
        <taxon>Bacteroidota</taxon>
        <taxon>Cytophagia</taxon>
        <taxon>Cytophagales</taxon>
        <taxon>Spirosomataceae</taxon>
        <taxon>Nibrella</taxon>
    </lineage>
</organism>
<keyword evidence="2 7" id="KW-0963">Cytoplasm</keyword>
<evidence type="ECO:0000256" key="6">
    <source>
        <dbReference type="ARBA" id="ARBA00022884"/>
    </source>
</evidence>
<dbReference type="InterPro" id="IPR015848">
    <property type="entry name" value="PNPase_PH_RNA-bd_bac/org-type"/>
</dbReference>
<dbReference type="InterPro" id="IPR001247">
    <property type="entry name" value="ExoRNase_PH_dom1"/>
</dbReference>
<gene>
    <name evidence="7 9" type="primary">pnp</name>
    <name evidence="9" type="ORF">GCM10023187_33490</name>
</gene>
<dbReference type="SUPFAM" id="SSF50249">
    <property type="entry name" value="Nucleic acid-binding proteins"/>
    <property type="match status" value="1"/>
</dbReference>
<evidence type="ECO:0000259" key="8">
    <source>
        <dbReference type="PROSITE" id="PS50126"/>
    </source>
</evidence>
<dbReference type="InterPro" id="IPR036345">
    <property type="entry name" value="ExoRNase_PH_dom2_sf"/>
</dbReference>
<dbReference type="InterPro" id="IPR004087">
    <property type="entry name" value="KH_dom"/>
</dbReference>